<dbReference type="PANTHER" id="PTHR36408">
    <property type="entry name" value="TRANSMEMBRANE PROTEIN"/>
    <property type="match status" value="1"/>
</dbReference>
<dbReference type="GO" id="GO:0009941">
    <property type="term" value="C:chloroplast envelope"/>
    <property type="evidence" value="ECO:0007669"/>
    <property type="project" value="TreeGrafter"/>
</dbReference>
<keyword evidence="3" id="KW-1185">Reference proteome</keyword>
<evidence type="ECO:0000313" key="3">
    <source>
        <dbReference type="Proteomes" id="UP000325081"/>
    </source>
</evidence>
<name>A0A5A7QG16_STRAF</name>
<keyword evidence="1" id="KW-1133">Transmembrane helix</keyword>
<keyword evidence="1" id="KW-0812">Transmembrane</keyword>
<reference evidence="3" key="1">
    <citation type="journal article" date="2019" name="Curr. Biol.">
        <title>Genome Sequence of Striga asiatica Provides Insight into the Evolution of Plant Parasitism.</title>
        <authorList>
            <person name="Yoshida S."/>
            <person name="Kim S."/>
            <person name="Wafula E.K."/>
            <person name="Tanskanen J."/>
            <person name="Kim Y.M."/>
            <person name="Honaas L."/>
            <person name="Yang Z."/>
            <person name="Spallek T."/>
            <person name="Conn C.E."/>
            <person name="Ichihashi Y."/>
            <person name="Cheong K."/>
            <person name="Cui S."/>
            <person name="Der J.P."/>
            <person name="Gundlach H."/>
            <person name="Jiao Y."/>
            <person name="Hori C."/>
            <person name="Ishida J.K."/>
            <person name="Kasahara H."/>
            <person name="Kiba T."/>
            <person name="Kim M.S."/>
            <person name="Koo N."/>
            <person name="Laohavisit A."/>
            <person name="Lee Y.H."/>
            <person name="Lumba S."/>
            <person name="McCourt P."/>
            <person name="Mortimer J.C."/>
            <person name="Mutuku J.M."/>
            <person name="Nomura T."/>
            <person name="Sasaki-Sekimoto Y."/>
            <person name="Seto Y."/>
            <person name="Wang Y."/>
            <person name="Wakatake T."/>
            <person name="Sakakibara H."/>
            <person name="Demura T."/>
            <person name="Yamaguchi S."/>
            <person name="Yoneyama K."/>
            <person name="Manabe R.I."/>
            <person name="Nelson D.C."/>
            <person name="Schulman A.H."/>
            <person name="Timko M.P."/>
            <person name="dePamphilis C.W."/>
            <person name="Choi D."/>
            <person name="Shirasu K."/>
        </authorList>
    </citation>
    <scope>NUCLEOTIDE SEQUENCE [LARGE SCALE GENOMIC DNA]</scope>
    <source>
        <strain evidence="3">cv. UVA1</strain>
    </source>
</reference>
<sequence>MSLAAQAIFTDKNPTLYHTKPSKQYPFSSPNPKSPVPIFRLLKFSQPHIFPVCRKINAAVDEPYGPSRSLANANDNNSSAYSFDLDGFLSFVEFLSLASSAAISVYVALSCGALNGSVLGNGRILLCQCVILVSGASVGAVIRRRQWRRIGGNVGFSRGAYGHGANLLGRVEKLEEDLRGSATIVRVLSRQIEKLGIRVRATRKAVKEPISETAALAMKNSEVTRALAAQEDILEKEFGEIQKVLLAMQEQQQKQLELILAIAKAGKLLETKHVPSKDQKAAETSKLMVDGDVGDEIETEILQKKTDGIT</sequence>
<keyword evidence="1" id="KW-0472">Membrane</keyword>
<evidence type="ECO:0000256" key="1">
    <source>
        <dbReference type="SAM" id="Phobius"/>
    </source>
</evidence>
<feature type="transmembrane region" description="Helical" evidence="1">
    <location>
        <begin position="88"/>
        <end position="109"/>
    </location>
</feature>
<dbReference type="AlphaFoldDB" id="A0A5A7QG16"/>
<organism evidence="2 3">
    <name type="scientific">Striga asiatica</name>
    <name type="common">Asiatic witchweed</name>
    <name type="synonym">Buchnera asiatica</name>
    <dbReference type="NCBI Taxonomy" id="4170"/>
    <lineage>
        <taxon>Eukaryota</taxon>
        <taxon>Viridiplantae</taxon>
        <taxon>Streptophyta</taxon>
        <taxon>Embryophyta</taxon>
        <taxon>Tracheophyta</taxon>
        <taxon>Spermatophyta</taxon>
        <taxon>Magnoliopsida</taxon>
        <taxon>eudicotyledons</taxon>
        <taxon>Gunneridae</taxon>
        <taxon>Pentapetalae</taxon>
        <taxon>asterids</taxon>
        <taxon>lamiids</taxon>
        <taxon>Lamiales</taxon>
        <taxon>Orobanchaceae</taxon>
        <taxon>Buchnereae</taxon>
        <taxon>Striga</taxon>
    </lineage>
</organism>
<evidence type="ECO:0000313" key="2">
    <source>
        <dbReference type="EMBL" id="GER42831.1"/>
    </source>
</evidence>
<dbReference type="EMBL" id="BKCP01006460">
    <property type="protein sequence ID" value="GER42831.1"/>
    <property type="molecule type" value="Genomic_DNA"/>
</dbReference>
<gene>
    <name evidence="2" type="ORF">STAS_19641</name>
</gene>
<comment type="caution">
    <text evidence="2">The sequence shown here is derived from an EMBL/GenBank/DDBJ whole genome shotgun (WGS) entry which is preliminary data.</text>
</comment>
<dbReference type="OrthoDB" id="2020732at2759"/>
<dbReference type="PANTHER" id="PTHR36408:SF1">
    <property type="entry name" value="TRANSMEMBRANE PROTEIN"/>
    <property type="match status" value="1"/>
</dbReference>
<accession>A0A5A7QG16</accession>
<feature type="transmembrane region" description="Helical" evidence="1">
    <location>
        <begin position="121"/>
        <end position="142"/>
    </location>
</feature>
<protein>
    <submittedName>
        <fullName evidence="2">Ypt/Rab-GAP domain of gyp1p superfamily protein</fullName>
    </submittedName>
</protein>
<proteinExistence type="predicted"/>
<dbReference type="Proteomes" id="UP000325081">
    <property type="component" value="Unassembled WGS sequence"/>
</dbReference>